<dbReference type="OrthoDB" id="4515271at2759"/>
<keyword evidence="2" id="KW-1185">Reference proteome</keyword>
<dbReference type="AlphaFoldDB" id="A0A1L9SXU7"/>
<sequence>MYKASVGKSLGASQALSVKTAGASSISMRFSEFINVLNSLRIDSCNEYTFRIPAYSFKSLREASVVYYKVLWPEKNVKWKPKSLADFIRQRIVQVLLHLTYQDFVSEISEREEDGSLSIDRQGRQIQAVAHDWILQDAYGCTDTKEIRKCISEECRWGDRWWKIASNTGLGVLLLASDHLAKHMYVYRVWNYETC</sequence>
<dbReference type="Proteomes" id="UP000184356">
    <property type="component" value="Unassembled WGS sequence"/>
</dbReference>
<protein>
    <submittedName>
        <fullName evidence="1">Uncharacterized protein</fullName>
    </submittedName>
</protein>
<evidence type="ECO:0000313" key="1">
    <source>
        <dbReference type="EMBL" id="OJJ52042.1"/>
    </source>
</evidence>
<name>A0A1L9SXU7_9EURO</name>
<evidence type="ECO:0000313" key="2">
    <source>
        <dbReference type="Proteomes" id="UP000184356"/>
    </source>
</evidence>
<reference evidence="2" key="1">
    <citation type="journal article" date="2017" name="Genome Biol.">
        <title>Comparative genomics reveals high biological diversity and specific adaptations in the industrially and medically important fungal genus Aspergillus.</title>
        <authorList>
            <person name="de Vries R.P."/>
            <person name="Riley R."/>
            <person name="Wiebenga A."/>
            <person name="Aguilar-Osorio G."/>
            <person name="Amillis S."/>
            <person name="Uchima C.A."/>
            <person name="Anderluh G."/>
            <person name="Asadollahi M."/>
            <person name="Askin M."/>
            <person name="Barry K."/>
            <person name="Battaglia E."/>
            <person name="Bayram O."/>
            <person name="Benocci T."/>
            <person name="Braus-Stromeyer S.A."/>
            <person name="Caldana C."/>
            <person name="Canovas D."/>
            <person name="Cerqueira G.C."/>
            <person name="Chen F."/>
            <person name="Chen W."/>
            <person name="Choi C."/>
            <person name="Clum A."/>
            <person name="Dos Santos R.A."/>
            <person name="Damasio A.R."/>
            <person name="Diallinas G."/>
            <person name="Emri T."/>
            <person name="Fekete E."/>
            <person name="Flipphi M."/>
            <person name="Freyberg S."/>
            <person name="Gallo A."/>
            <person name="Gournas C."/>
            <person name="Habgood R."/>
            <person name="Hainaut M."/>
            <person name="Harispe M.L."/>
            <person name="Henrissat B."/>
            <person name="Hilden K.S."/>
            <person name="Hope R."/>
            <person name="Hossain A."/>
            <person name="Karabika E."/>
            <person name="Karaffa L."/>
            <person name="Karanyi Z."/>
            <person name="Krasevec N."/>
            <person name="Kuo A."/>
            <person name="Kusch H."/>
            <person name="LaButti K."/>
            <person name="Lagendijk E.L."/>
            <person name="Lapidus A."/>
            <person name="Levasseur A."/>
            <person name="Lindquist E."/>
            <person name="Lipzen A."/>
            <person name="Logrieco A.F."/>
            <person name="MacCabe A."/>
            <person name="Maekelae M.R."/>
            <person name="Malavazi I."/>
            <person name="Melin P."/>
            <person name="Meyer V."/>
            <person name="Mielnichuk N."/>
            <person name="Miskei M."/>
            <person name="Molnar A.P."/>
            <person name="Mule G."/>
            <person name="Ngan C.Y."/>
            <person name="Orejas M."/>
            <person name="Orosz E."/>
            <person name="Ouedraogo J.P."/>
            <person name="Overkamp K.M."/>
            <person name="Park H.-S."/>
            <person name="Perrone G."/>
            <person name="Piumi F."/>
            <person name="Punt P.J."/>
            <person name="Ram A.F."/>
            <person name="Ramon A."/>
            <person name="Rauscher S."/>
            <person name="Record E."/>
            <person name="Riano-Pachon D.M."/>
            <person name="Robert V."/>
            <person name="Roehrig J."/>
            <person name="Ruller R."/>
            <person name="Salamov A."/>
            <person name="Salih N.S."/>
            <person name="Samson R.A."/>
            <person name="Sandor E."/>
            <person name="Sanguinetti M."/>
            <person name="Schuetze T."/>
            <person name="Sepcic K."/>
            <person name="Shelest E."/>
            <person name="Sherlock G."/>
            <person name="Sophianopoulou V."/>
            <person name="Squina F.M."/>
            <person name="Sun H."/>
            <person name="Susca A."/>
            <person name="Todd R.B."/>
            <person name="Tsang A."/>
            <person name="Unkles S.E."/>
            <person name="van de Wiele N."/>
            <person name="van Rossen-Uffink D."/>
            <person name="Oliveira J.V."/>
            <person name="Vesth T.C."/>
            <person name="Visser J."/>
            <person name="Yu J.-H."/>
            <person name="Zhou M."/>
            <person name="Andersen M.R."/>
            <person name="Archer D.B."/>
            <person name="Baker S.E."/>
            <person name="Benoit I."/>
            <person name="Brakhage A.A."/>
            <person name="Braus G.H."/>
            <person name="Fischer R."/>
            <person name="Frisvad J.C."/>
            <person name="Goldman G.H."/>
            <person name="Houbraken J."/>
            <person name="Oakley B."/>
            <person name="Pocsi I."/>
            <person name="Scazzocchio C."/>
            <person name="Seiboth B."/>
            <person name="vanKuyk P.A."/>
            <person name="Wortman J."/>
            <person name="Dyer P.S."/>
            <person name="Grigoriev I.V."/>
        </authorList>
    </citation>
    <scope>NUCLEOTIDE SEQUENCE [LARGE SCALE GENOMIC DNA]</scope>
    <source>
        <strain evidence="2">CBS 593.65</strain>
    </source>
</reference>
<dbReference type="EMBL" id="KV878606">
    <property type="protein sequence ID" value="OJJ52042.1"/>
    <property type="molecule type" value="Genomic_DNA"/>
</dbReference>
<dbReference type="VEuPathDB" id="FungiDB:ASPSYDRAFT_165295"/>
<proteinExistence type="predicted"/>
<dbReference type="RefSeq" id="XP_040695848.1">
    <property type="nucleotide sequence ID" value="XM_040843342.1"/>
</dbReference>
<gene>
    <name evidence="1" type="ORF">ASPSYDRAFT_165295</name>
</gene>
<organism evidence="1 2">
    <name type="scientific">Aspergillus sydowii CBS 593.65</name>
    <dbReference type="NCBI Taxonomy" id="1036612"/>
    <lineage>
        <taxon>Eukaryota</taxon>
        <taxon>Fungi</taxon>
        <taxon>Dikarya</taxon>
        <taxon>Ascomycota</taxon>
        <taxon>Pezizomycotina</taxon>
        <taxon>Eurotiomycetes</taxon>
        <taxon>Eurotiomycetidae</taxon>
        <taxon>Eurotiales</taxon>
        <taxon>Aspergillaceae</taxon>
        <taxon>Aspergillus</taxon>
        <taxon>Aspergillus subgen. Nidulantes</taxon>
    </lineage>
</organism>
<dbReference type="GeneID" id="63759415"/>
<accession>A0A1L9SXU7</accession>
<dbReference type="STRING" id="1036612.A0A1L9SXU7"/>